<feature type="compositionally biased region" description="Basic and acidic residues" evidence="8">
    <location>
        <begin position="282"/>
        <end position="292"/>
    </location>
</feature>
<dbReference type="STRING" id="1367422.A0A178Z8L6"/>
<dbReference type="InterPro" id="IPR046341">
    <property type="entry name" value="SET_dom_sf"/>
</dbReference>
<feature type="compositionally biased region" description="Polar residues" evidence="8">
    <location>
        <begin position="54"/>
        <end position="70"/>
    </location>
</feature>
<dbReference type="GO" id="GO:0005694">
    <property type="term" value="C:chromosome"/>
    <property type="evidence" value="ECO:0007669"/>
    <property type="project" value="UniProtKB-SubCell"/>
</dbReference>
<feature type="compositionally biased region" description="Basic residues" evidence="8">
    <location>
        <begin position="644"/>
        <end position="658"/>
    </location>
</feature>
<evidence type="ECO:0000313" key="13">
    <source>
        <dbReference type="Proteomes" id="UP000078343"/>
    </source>
</evidence>
<feature type="region of interest" description="Disordered" evidence="8">
    <location>
        <begin position="713"/>
        <end position="753"/>
    </location>
</feature>
<feature type="domain" description="AWS" evidence="11">
    <location>
        <begin position="404"/>
        <end position="451"/>
    </location>
</feature>
<keyword evidence="7" id="KW-0539">Nucleus</keyword>
<feature type="region of interest" description="Disordered" evidence="8">
    <location>
        <begin position="318"/>
        <end position="343"/>
    </location>
</feature>
<evidence type="ECO:0000256" key="4">
    <source>
        <dbReference type="ARBA" id="ARBA00022603"/>
    </source>
</evidence>
<evidence type="ECO:0000256" key="2">
    <source>
        <dbReference type="ARBA" id="ARBA00004286"/>
    </source>
</evidence>
<sequence length="781" mass="87372">MQLRQTLLSFYRSRIENVKPEARGPSESRPPLARAVSSTSSDNDPDAMVITPRVSRQSQRQLPTPSESSLDLSLQDVPLATMKQVPKGRARRVSPRLMKTRSHNGLLEDAEDEDAKGRTVSGETLVNLENASQSTLVKEGIAALDLPWNVSEVFTKQGKDDILGEKNGAAGRSRELTVGTLEDDDEEDQRLRAENAAARKAKMAENNKIWEKRRKVAQKLATRRSSRMPVLEKAGEVMSTIANSVLGKRKDRASDSRNGTRSKSLGGTELAAPEPVLKKRRVSEGDAPREELAQPTVPARRRREKKWLSFGLYAGQPRELDMRPSGSKSRRKSLAPPEPVKENSVLPLPMFAGERLLDHGRDFKLPFDIFSPVPAGQPKPDEWRKVNKNVFVGDAAQAWRVSKYEDSACLCTPETGCDQNCMNRYMYYECDRQNCNLKAEECGNRAFDSLQQRVKKGGKYNIGVEVIKTEDRGYGVRSNRTFEPNQIIVEYTGEIITQEECERRMKTMYKHNECYYLMLFDQNMIIDATRGSIARFVNHSCEPNCKMEKWTVNGKPRMALFAGDRGIMTGEELTYDYNFDPYSQKNVQECRCGSQKCRGVLGPRTKDERKPKSPEKEPNKGHRKLAGAKRKIAEVIEESTSRITKKTKVAVAPKRKVSGRSQSSSPVKVRKMKLIKKAVTRKTSATIVGGLARRPSKLRTLVASAKSKAAKQQRRVVSTSSSTALIAKTSPKKIPTAPVSRSSSLREKASSVKSRVVKSVRTTQRVRTKTIRAIEAEEGAA</sequence>
<dbReference type="InterPro" id="IPR050777">
    <property type="entry name" value="SET2_Histone-Lys_MeTrsfase"/>
</dbReference>
<dbReference type="FunFam" id="2.170.270.10:FF:000037">
    <property type="entry name" value="Histone-lysine N-methyltransferase"/>
    <property type="match status" value="1"/>
</dbReference>
<feature type="domain" description="SET" evidence="9">
    <location>
        <begin position="462"/>
        <end position="578"/>
    </location>
</feature>
<feature type="region of interest" description="Disordered" evidence="8">
    <location>
        <begin position="17"/>
        <end position="70"/>
    </location>
</feature>
<feature type="compositionally biased region" description="Polar residues" evidence="8">
    <location>
        <begin position="256"/>
        <end position="265"/>
    </location>
</feature>
<evidence type="ECO:0008006" key="14">
    <source>
        <dbReference type="Google" id="ProtNLM"/>
    </source>
</evidence>
<dbReference type="OrthoDB" id="422362at2759"/>
<dbReference type="GO" id="GO:0032259">
    <property type="term" value="P:methylation"/>
    <property type="evidence" value="ECO:0007669"/>
    <property type="project" value="UniProtKB-KW"/>
</dbReference>
<keyword evidence="6" id="KW-0949">S-adenosyl-L-methionine</keyword>
<keyword evidence="5" id="KW-0808">Transferase</keyword>
<feature type="region of interest" description="Disordered" evidence="8">
    <location>
        <begin position="644"/>
        <end position="670"/>
    </location>
</feature>
<evidence type="ECO:0000256" key="6">
    <source>
        <dbReference type="ARBA" id="ARBA00022691"/>
    </source>
</evidence>
<evidence type="ECO:0000256" key="7">
    <source>
        <dbReference type="ARBA" id="ARBA00023242"/>
    </source>
</evidence>
<evidence type="ECO:0000259" key="10">
    <source>
        <dbReference type="PROSITE" id="PS50868"/>
    </source>
</evidence>
<accession>A0A178Z8L6</accession>
<feature type="domain" description="Post-SET" evidence="10">
    <location>
        <begin position="586"/>
        <end position="602"/>
    </location>
</feature>
<keyword evidence="4" id="KW-0489">Methyltransferase</keyword>
<dbReference type="EMBL" id="LVYI01000009">
    <property type="protein sequence ID" value="OAP56129.1"/>
    <property type="molecule type" value="Genomic_DNA"/>
</dbReference>
<feature type="region of interest" description="Disordered" evidence="8">
    <location>
        <begin position="242"/>
        <end position="300"/>
    </location>
</feature>
<keyword evidence="3" id="KW-0158">Chromosome</keyword>
<dbReference type="InterPro" id="IPR003616">
    <property type="entry name" value="Post-SET_dom"/>
</dbReference>
<dbReference type="InterPro" id="IPR001214">
    <property type="entry name" value="SET_dom"/>
</dbReference>
<dbReference type="RefSeq" id="XP_018689496.1">
    <property type="nucleotide sequence ID" value="XM_018840815.1"/>
</dbReference>
<dbReference type="PANTHER" id="PTHR22884">
    <property type="entry name" value="SET DOMAIN PROTEINS"/>
    <property type="match status" value="1"/>
</dbReference>
<evidence type="ECO:0000259" key="11">
    <source>
        <dbReference type="PROSITE" id="PS51215"/>
    </source>
</evidence>
<name>A0A178Z8L6_9EURO</name>
<comment type="caution">
    <text evidence="12">The sequence shown here is derived from an EMBL/GenBank/DDBJ whole genome shotgun (WGS) entry which is preliminary data.</text>
</comment>
<dbReference type="PROSITE" id="PS51215">
    <property type="entry name" value="AWS"/>
    <property type="match status" value="1"/>
</dbReference>
<dbReference type="Gene3D" id="2.170.270.10">
    <property type="entry name" value="SET domain"/>
    <property type="match status" value="1"/>
</dbReference>
<feature type="region of interest" description="Disordered" evidence="8">
    <location>
        <begin position="601"/>
        <end position="629"/>
    </location>
</feature>
<evidence type="ECO:0000256" key="3">
    <source>
        <dbReference type="ARBA" id="ARBA00022454"/>
    </source>
</evidence>
<reference evidence="12 13" key="1">
    <citation type="submission" date="2016-04" db="EMBL/GenBank/DDBJ databases">
        <title>Draft genome of Fonsecaea erecta CBS 125763.</title>
        <authorList>
            <person name="Weiss V.A."/>
            <person name="Vicente V.A."/>
            <person name="Raittz R.T."/>
            <person name="Moreno L.F."/>
            <person name="De Souza E.M."/>
            <person name="Pedrosa F.O."/>
            <person name="Steffens M.B."/>
            <person name="Faoro H."/>
            <person name="Tadra-Sfeir M.Z."/>
            <person name="Najafzadeh M.J."/>
            <person name="Felipe M.S."/>
            <person name="Teixeira M."/>
            <person name="Sun J."/>
            <person name="Xi L."/>
            <person name="Gomes R."/>
            <person name="De Azevedo C.M."/>
            <person name="Salgado C.G."/>
            <person name="Da Silva M.B."/>
            <person name="Nascimento M.F."/>
            <person name="Queiroz-Telles F."/>
            <person name="Attili D.S."/>
            <person name="Gorbushina A."/>
        </authorList>
    </citation>
    <scope>NUCLEOTIDE SEQUENCE [LARGE SCALE GENOMIC DNA]</scope>
    <source>
        <strain evidence="12 13">CBS 125763</strain>
    </source>
</reference>
<dbReference type="Proteomes" id="UP000078343">
    <property type="component" value="Unassembled WGS sequence"/>
</dbReference>
<evidence type="ECO:0000256" key="8">
    <source>
        <dbReference type="SAM" id="MobiDB-lite"/>
    </source>
</evidence>
<dbReference type="SMART" id="SM00317">
    <property type="entry name" value="SET"/>
    <property type="match status" value="1"/>
</dbReference>
<dbReference type="PROSITE" id="PS50868">
    <property type="entry name" value="POST_SET"/>
    <property type="match status" value="1"/>
</dbReference>
<feature type="compositionally biased region" description="Basic and acidic residues" evidence="8">
    <location>
        <begin position="604"/>
        <end position="620"/>
    </location>
</feature>
<dbReference type="Pfam" id="PF17907">
    <property type="entry name" value="AWS"/>
    <property type="match status" value="1"/>
</dbReference>
<evidence type="ECO:0000256" key="5">
    <source>
        <dbReference type="ARBA" id="ARBA00022679"/>
    </source>
</evidence>
<dbReference type="SUPFAM" id="SSF82199">
    <property type="entry name" value="SET domain"/>
    <property type="match status" value="1"/>
</dbReference>
<evidence type="ECO:0000256" key="1">
    <source>
        <dbReference type="ARBA" id="ARBA00004123"/>
    </source>
</evidence>
<dbReference type="InterPro" id="IPR006560">
    <property type="entry name" value="AWS_dom"/>
</dbReference>
<protein>
    <recommendedName>
        <fullName evidence="14">Histone-lysine N-methyltransferase ASH1L</fullName>
    </recommendedName>
</protein>
<dbReference type="Pfam" id="PF00856">
    <property type="entry name" value="SET"/>
    <property type="match status" value="1"/>
</dbReference>
<proteinExistence type="predicted"/>
<feature type="compositionally biased region" description="Polar residues" evidence="8">
    <location>
        <begin position="715"/>
        <end position="724"/>
    </location>
</feature>
<gene>
    <name evidence="12" type="ORF">AYL99_09308</name>
</gene>
<dbReference type="AlphaFoldDB" id="A0A178Z8L6"/>
<dbReference type="GO" id="GO:0042054">
    <property type="term" value="F:histone methyltransferase activity"/>
    <property type="evidence" value="ECO:0007669"/>
    <property type="project" value="InterPro"/>
</dbReference>
<dbReference type="GO" id="GO:0005634">
    <property type="term" value="C:nucleus"/>
    <property type="evidence" value="ECO:0007669"/>
    <property type="project" value="UniProtKB-SubCell"/>
</dbReference>
<comment type="subcellular location">
    <subcellularLocation>
        <location evidence="2">Chromosome</location>
    </subcellularLocation>
    <subcellularLocation>
        <location evidence="1">Nucleus</location>
    </subcellularLocation>
</comment>
<organism evidence="12 13">
    <name type="scientific">Fonsecaea erecta</name>
    <dbReference type="NCBI Taxonomy" id="1367422"/>
    <lineage>
        <taxon>Eukaryota</taxon>
        <taxon>Fungi</taxon>
        <taxon>Dikarya</taxon>
        <taxon>Ascomycota</taxon>
        <taxon>Pezizomycotina</taxon>
        <taxon>Eurotiomycetes</taxon>
        <taxon>Chaetothyriomycetidae</taxon>
        <taxon>Chaetothyriales</taxon>
        <taxon>Herpotrichiellaceae</taxon>
        <taxon>Fonsecaea</taxon>
    </lineage>
</organism>
<evidence type="ECO:0000259" key="9">
    <source>
        <dbReference type="PROSITE" id="PS50280"/>
    </source>
</evidence>
<dbReference type="GeneID" id="30013476"/>
<feature type="compositionally biased region" description="Basic and acidic residues" evidence="8">
    <location>
        <begin position="17"/>
        <end position="26"/>
    </location>
</feature>
<keyword evidence="13" id="KW-1185">Reference proteome</keyword>
<dbReference type="PROSITE" id="PS50280">
    <property type="entry name" value="SET"/>
    <property type="match status" value="1"/>
</dbReference>
<evidence type="ECO:0000313" key="12">
    <source>
        <dbReference type="EMBL" id="OAP56129.1"/>
    </source>
</evidence>